<organism evidence="2 3">
    <name type="scientific">Ancylostoma ceylanicum</name>
    <dbReference type="NCBI Taxonomy" id="53326"/>
    <lineage>
        <taxon>Eukaryota</taxon>
        <taxon>Metazoa</taxon>
        <taxon>Ecdysozoa</taxon>
        <taxon>Nematoda</taxon>
        <taxon>Chromadorea</taxon>
        <taxon>Rhabditida</taxon>
        <taxon>Rhabditina</taxon>
        <taxon>Rhabditomorpha</taxon>
        <taxon>Strongyloidea</taxon>
        <taxon>Ancylostomatidae</taxon>
        <taxon>Ancylostomatinae</taxon>
        <taxon>Ancylostoma</taxon>
    </lineage>
</organism>
<reference evidence="3" key="1">
    <citation type="journal article" date="2015" name="Nat. Genet.">
        <title>The genome and transcriptome of the zoonotic hookworm Ancylostoma ceylanicum identify infection-specific gene families.</title>
        <authorList>
            <person name="Schwarz E.M."/>
            <person name="Hu Y."/>
            <person name="Antoshechkin I."/>
            <person name="Miller M.M."/>
            <person name="Sternberg P.W."/>
            <person name="Aroian R.V."/>
        </authorList>
    </citation>
    <scope>NUCLEOTIDE SEQUENCE</scope>
    <source>
        <strain evidence="3">HY135</strain>
    </source>
</reference>
<gene>
    <name evidence="2" type="primary">Acey_s0043.g894</name>
    <name evidence="2" type="ORF">Y032_0043g894</name>
</gene>
<dbReference type="AlphaFoldDB" id="A0A016UFP0"/>
<accession>A0A016UFP0</accession>
<proteinExistence type="predicted"/>
<feature type="region of interest" description="Disordered" evidence="1">
    <location>
        <begin position="16"/>
        <end position="41"/>
    </location>
</feature>
<comment type="caution">
    <text evidence="2">The sequence shown here is derived from an EMBL/GenBank/DDBJ whole genome shotgun (WGS) entry which is preliminary data.</text>
</comment>
<sequence length="104" mass="11545">MRATTKVLSRNRTISGNRAALASEGEARPAHRSSPSGQYQLSRRGQQYRLVLLKGAADLTLYCEWKIDGYSAALGADKSVSACKELRDREDFRNSNQRGKWGLA</sequence>
<dbReference type="Proteomes" id="UP000024635">
    <property type="component" value="Unassembled WGS sequence"/>
</dbReference>
<keyword evidence="3" id="KW-1185">Reference proteome</keyword>
<evidence type="ECO:0000313" key="2">
    <source>
        <dbReference type="EMBL" id="EYC13731.1"/>
    </source>
</evidence>
<name>A0A016UFP0_9BILA</name>
<dbReference type="EMBL" id="JARK01001379">
    <property type="protein sequence ID" value="EYC13731.1"/>
    <property type="molecule type" value="Genomic_DNA"/>
</dbReference>
<evidence type="ECO:0000313" key="3">
    <source>
        <dbReference type="Proteomes" id="UP000024635"/>
    </source>
</evidence>
<evidence type="ECO:0000256" key="1">
    <source>
        <dbReference type="SAM" id="MobiDB-lite"/>
    </source>
</evidence>
<protein>
    <submittedName>
        <fullName evidence="2">Uncharacterized protein</fullName>
    </submittedName>
</protein>